<sequence length="240" mass="26548">MITLSLRGVRGGVGTSSTLAALGHALHELGQKVLLVDMCPENSLGLHFNMDLAPREGWARATLDQQPWHEQAWVVEPGLCVLPYGQLKPSEVFALDALLIEQPKLWTQRQVALAKGFDWILFDLPQRLLGHVSSPHCRISMMVINPDAACHVLLQPQLAQTPLFLVNRFDAASQLQRDLLLIWQQRYAHALVPVNLHADEAMGEALARSEPAGRYAPASLIALDIISLASWCLLRGRRPA</sequence>
<dbReference type="AlphaFoldDB" id="A0A266LTU6"/>
<accession>A0A266LTU6</accession>
<dbReference type="Gene3D" id="3.40.50.300">
    <property type="entry name" value="P-loop containing nucleotide triphosphate hydrolases"/>
    <property type="match status" value="1"/>
</dbReference>
<dbReference type="NCBIfam" id="TIGR03371">
    <property type="entry name" value="cellulose_yhjQ"/>
    <property type="match status" value="1"/>
</dbReference>
<dbReference type="EMBL" id="NQKL01000008">
    <property type="protein sequence ID" value="OZY41471.1"/>
    <property type="molecule type" value="Genomic_DNA"/>
</dbReference>
<reference evidence="1" key="1">
    <citation type="submission" date="2017-08" db="EMBL/GenBank/DDBJ databases">
        <title>Genomic and metabolic characterisation of spoilage-associated Pseudomonas species.</title>
        <authorList>
            <person name="Stanborough T."/>
            <person name="Fegan N."/>
            <person name="Powell S.M."/>
            <person name="Singh T."/>
            <person name="Tamplin M.L."/>
            <person name="Chandry P.S."/>
        </authorList>
    </citation>
    <scope>NUCLEOTIDE SEQUENCE [LARGE SCALE GENOMIC DNA]</scope>
    <source>
        <strain evidence="1">F1820</strain>
    </source>
</reference>
<comment type="caution">
    <text evidence="1">The sequence shown here is derived from an EMBL/GenBank/DDBJ whole genome shotgun (WGS) entry which is preliminary data.</text>
</comment>
<evidence type="ECO:0000313" key="1">
    <source>
        <dbReference type="EMBL" id="OZY41471.1"/>
    </source>
</evidence>
<dbReference type="Pfam" id="PF06564">
    <property type="entry name" value="CBP_BcsQ"/>
    <property type="match status" value="1"/>
</dbReference>
<dbReference type="SUPFAM" id="SSF52540">
    <property type="entry name" value="P-loop containing nucleoside triphosphate hydrolases"/>
    <property type="match status" value="1"/>
</dbReference>
<name>A0A266LTU6_PSEFR</name>
<dbReference type="InterPro" id="IPR027417">
    <property type="entry name" value="P-loop_NTPase"/>
</dbReference>
<dbReference type="RefSeq" id="WP_095029356.1">
    <property type="nucleotide sequence ID" value="NZ_NQKL01000008.1"/>
</dbReference>
<proteinExistence type="predicted"/>
<organism evidence="1">
    <name type="scientific">Pseudomonas fragi</name>
    <dbReference type="NCBI Taxonomy" id="296"/>
    <lineage>
        <taxon>Bacteria</taxon>
        <taxon>Pseudomonadati</taxon>
        <taxon>Pseudomonadota</taxon>
        <taxon>Gammaproteobacteria</taxon>
        <taxon>Pseudomonadales</taxon>
        <taxon>Pseudomonadaceae</taxon>
        <taxon>Pseudomonas</taxon>
    </lineage>
</organism>
<dbReference type="InterPro" id="IPR017746">
    <property type="entry name" value="Cellulose_synthase_operon_BcsQ"/>
</dbReference>
<dbReference type="Proteomes" id="UP000216113">
    <property type="component" value="Unassembled WGS sequence"/>
</dbReference>
<gene>
    <name evidence="1" type="primary">yhjQ</name>
    <name evidence="1" type="ORF">CJF43_11945</name>
</gene>
<protein>
    <submittedName>
        <fullName evidence="1">Cellulose synthase operon protein YhjQ</fullName>
    </submittedName>
</protein>